<dbReference type="STRING" id="411467.BACCAP_02434"/>
<dbReference type="Proteomes" id="UP000003639">
    <property type="component" value="Unassembled WGS sequence"/>
</dbReference>
<keyword evidence="2" id="KW-1185">Reference proteome</keyword>
<sequence>MGKGCLSTDISIAGWKELSSFPLFPRLCASQVPF</sequence>
<evidence type="ECO:0000313" key="2">
    <source>
        <dbReference type="Proteomes" id="UP000003639"/>
    </source>
</evidence>
<organism evidence="1 2">
    <name type="scientific">Pseudoflavonifractor capillosus ATCC 29799</name>
    <dbReference type="NCBI Taxonomy" id="411467"/>
    <lineage>
        <taxon>Bacteria</taxon>
        <taxon>Bacillati</taxon>
        <taxon>Bacillota</taxon>
        <taxon>Clostridia</taxon>
        <taxon>Eubacteriales</taxon>
        <taxon>Oscillospiraceae</taxon>
        <taxon>Pseudoflavonifractor</taxon>
    </lineage>
</organism>
<dbReference type="AlphaFoldDB" id="A6NW41"/>
<reference evidence="1 2" key="1">
    <citation type="submission" date="2007-04" db="EMBL/GenBank/DDBJ databases">
        <authorList>
            <person name="Fulton L."/>
            <person name="Clifton S."/>
            <person name="Fulton B."/>
            <person name="Xu J."/>
            <person name="Minx P."/>
            <person name="Pepin K.H."/>
            <person name="Johnson M."/>
            <person name="Thiruvilangam P."/>
            <person name="Bhonagiri V."/>
            <person name="Nash W.E."/>
            <person name="Mardis E.R."/>
            <person name="Wilson R.K."/>
        </authorList>
    </citation>
    <scope>NUCLEOTIDE SEQUENCE [LARGE SCALE GENOMIC DNA]</scope>
    <source>
        <strain evidence="1 2">ATCC 29799</strain>
    </source>
</reference>
<gene>
    <name evidence="1" type="ORF">BACCAP_02434</name>
</gene>
<evidence type="ECO:0000313" key="1">
    <source>
        <dbReference type="EMBL" id="EDM99698.1"/>
    </source>
</evidence>
<accession>A6NW41</accession>
<protein>
    <submittedName>
        <fullName evidence="1">Uncharacterized protein</fullName>
    </submittedName>
</protein>
<proteinExistence type="predicted"/>
<name>A6NW41_9FIRM</name>
<reference evidence="1 2" key="2">
    <citation type="submission" date="2007-06" db="EMBL/GenBank/DDBJ databases">
        <title>Draft genome sequence of Pseudoflavonifractor capillosus ATCC 29799.</title>
        <authorList>
            <person name="Sudarsanam P."/>
            <person name="Ley R."/>
            <person name="Guruge J."/>
            <person name="Turnbaugh P.J."/>
            <person name="Mahowald M."/>
            <person name="Liep D."/>
            <person name="Gordon J."/>
        </authorList>
    </citation>
    <scope>NUCLEOTIDE SEQUENCE [LARGE SCALE GENOMIC DNA]</scope>
    <source>
        <strain evidence="1 2">ATCC 29799</strain>
    </source>
</reference>
<dbReference type="EMBL" id="AAXG02000015">
    <property type="protein sequence ID" value="EDM99698.1"/>
    <property type="molecule type" value="Genomic_DNA"/>
</dbReference>
<comment type="caution">
    <text evidence="1">The sequence shown here is derived from an EMBL/GenBank/DDBJ whole genome shotgun (WGS) entry which is preliminary data.</text>
</comment>